<dbReference type="GO" id="GO:0008270">
    <property type="term" value="F:zinc ion binding"/>
    <property type="evidence" value="ECO:0007669"/>
    <property type="project" value="InterPro"/>
</dbReference>
<evidence type="ECO:0000313" key="4">
    <source>
        <dbReference type="EMBL" id="TDZ14668.1"/>
    </source>
</evidence>
<reference evidence="5" key="1">
    <citation type="journal article" date="2013" name="New Phytol.">
        <title>Comparative genomic and transcriptomic analyses reveal the hemibiotrophic stage shift of Colletotrichum fungi.</title>
        <authorList>
            <person name="Gan P."/>
            <person name="Ikeda K."/>
            <person name="Irieda H."/>
            <person name="Narusaka M."/>
            <person name="O'Connell R.J."/>
            <person name="Narusaka Y."/>
            <person name="Takano Y."/>
            <person name="Kubo Y."/>
            <person name="Shirasu K."/>
        </authorList>
    </citation>
    <scope>NUCLEOTIDE SEQUENCE [LARGE SCALE GENOMIC DNA]</scope>
    <source>
        <strain evidence="5">104-T / ATCC 96160 / CBS 514.97 / LARS 414 / MAFF 240422</strain>
    </source>
</reference>
<name>A0A484F9R7_COLOR</name>
<dbReference type="PANTHER" id="PTHR47256">
    <property type="entry name" value="ZN(II)2CYS6 TRANSCRIPTION FACTOR (EUROFUNG)-RELATED"/>
    <property type="match status" value="1"/>
</dbReference>
<feature type="region of interest" description="Disordered" evidence="2">
    <location>
        <begin position="96"/>
        <end position="121"/>
    </location>
</feature>
<dbReference type="PROSITE" id="PS50048">
    <property type="entry name" value="ZN2_CY6_FUNGAL_2"/>
    <property type="match status" value="1"/>
</dbReference>
<dbReference type="InterPro" id="IPR036864">
    <property type="entry name" value="Zn2-C6_fun-type_DNA-bd_sf"/>
</dbReference>
<sequence length="121" mass="13244">MDPKGEDDPGESSSKAAQAPGTTPSAAYRPLRPAPVAGSAAAGPQISSVPERPLRPPRQPVPAACLQCRRRKVKCTGTRPTCFRCANQGLDCHWDTEPDTTRVESLRRRNEELERENDDLH</sequence>
<evidence type="ECO:0000313" key="5">
    <source>
        <dbReference type="Proteomes" id="UP000014480"/>
    </source>
</evidence>
<dbReference type="PANTHER" id="PTHR47256:SF1">
    <property type="entry name" value="ZN(II)2CYS6 TRANSCRIPTION FACTOR (EUROFUNG)"/>
    <property type="match status" value="1"/>
</dbReference>
<dbReference type="GO" id="GO:0000981">
    <property type="term" value="F:DNA-binding transcription factor activity, RNA polymerase II-specific"/>
    <property type="evidence" value="ECO:0007669"/>
    <property type="project" value="InterPro"/>
</dbReference>
<reference evidence="5" key="2">
    <citation type="journal article" date="2019" name="Mol. Plant Microbe Interact.">
        <title>Genome sequence resources for four phytopathogenic fungi from the Colletotrichum orbiculare species complex.</title>
        <authorList>
            <person name="Gan P."/>
            <person name="Tsushima A."/>
            <person name="Narusaka M."/>
            <person name="Narusaka Y."/>
            <person name="Takano Y."/>
            <person name="Kubo Y."/>
            <person name="Shirasu K."/>
        </authorList>
    </citation>
    <scope>GENOME REANNOTATION</scope>
    <source>
        <strain evidence="5">104-T / ATCC 96160 / CBS 514.97 / LARS 414 / MAFF 240422</strain>
    </source>
</reference>
<keyword evidence="1" id="KW-0539">Nucleus</keyword>
<gene>
    <name evidence="4" type="primary">CAT8-0</name>
    <name evidence="4" type="ORF">Cob_v012420</name>
</gene>
<dbReference type="InterPro" id="IPR001138">
    <property type="entry name" value="Zn2Cys6_DnaBD"/>
</dbReference>
<feature type="compositionally biased region" description="Low complexity" evidence="2">
    <location>
        <begin position="34"/>
        <end position="44"/>
    </location>
</feature>
<proteinExistence type="predicted"/>
<evidence type="ECO:0000259" key="3">
    <source>
        <dbReference type="PROSITE" id="PS50048"/>
    </source>
</evidence>
<evidence type="ECO:0000256" key="1">
    <source>
        <dbReference type="ARBA" id="ARBA00023242"/>
    </source>
</evidence>
<accession>A0A484F9R7</accession>
<dbReference type="Gene3D" id="4.10.240.10">
    <property type="entry name" value="Zn(2)-C6 fungal-type DNA-binding domain"/>
    <property type="match status" value="1"/>
</dbReference>
<dbReference type="CDD" id="cd00067">
    <property type="entry name" value="GAL4"/>
    <property type="match status" value="1"/>
</dbReference>
<feature type="compositionally biased region" description="Polar residues" evidence="2">
    <location>
        <begin position="11"/>
        <end position="25"/>
    </location>
</feature>
<dbReference type="AlphaFoldDB" id="A0A484F9R7"/>
<comment type="caution">
    <text evidence="4">The sequence shown here is derived from an EMBL/GenBank/DDBJ whole genome shotgun (WGS) entry which is preliminary data.</text>
</comment>
<dbReference type="InterPro" id="IPR053187">
    <property type="entry name" value="Notoamide_regulator"/>
</dbReference>
<keyword evidence="5" id="KW-1185">Reference proteome</keyword>
<dbReference type="Proteomes" id="UP000014480">
    <property type="component" value="Unassembled WGS sequence"/>
</dbReference>
<dbReference type="SMART" id="SM00066">
    <property type="entry name" value="GAL4"/>
    <property type="match status" value="1"/>
</dbReference>
<feature type="domain" description="Zn(2)-C6 fungal-type" evidence="3">
    <location>
        <begin position="64"/>
        <end position="94"/>
    </location>
</feature>
<dbReference type="Pfam" id="PF00172">
    <property type="entry name" value="Zn_clus"/>
    <property type="match status" value="1"/>
</dbReference>
<feature type="region of interest" description="Disordered" evidence="2">
    <location>
        <begin position="1"/>
        <end position="62"/>
    </location>
</feature>
<evidence type="ECO:0000256" key="2">
    <source>
        <dbReference type="SAM" id="MobiDB-lite"/>
    </source>
</evidence>
<protein>
    <submittedName>
        <fullName evidence="4">Regulatory protein CAT8</fullName>
    </submittedName>
</protein>
<dbReference type="EMBL" id="AMCV02000049">
    <property type="protein sequence ID" value="TDZ14668.1"/>
    <property type="molecule type" value="Genomic_DNA"/>
</dbReference>
<dbReference type="SUPFAM" id="SSF57701">
    <property type="entry name" value="Zn2/Cys6 DNA-binding domain"/>
    <property type="match status" value="1"/>
</dbReference>
<organism evidence="4 5">
    <name type="scientific">Colletotrichum orbiculare (strain 104-T / ATCC 96160 / CBS 514.97 / LARS 414 / MAFF 240422)</name>
    <name type="common">Cucumber anthracnose fungus</name>
    <name type="synonym">Colletotrichum lagenarium</name>
    <dbReference type="NCBI Taxonomy" id="1213857"/>
    <lineage>
        <taxon>Eukaryota</taxon>
        <taxon>Fungi</taxon>
        <taxon>Dikarya</taxon>
        <taxon>Ascomycota</taxon>
        <taxon>Pezizomycotina</taxon>
        <taxon>Sordariomycetes</taxon>
        <taxon>Hypocreomycetidae</taxon>
        <taxon>Glomerellales</taxon>
        <taxon>Glomerellaceae</taxon>
        <taxon>Colletotrichum</taxon>
        <taxon>Colletotrichum orbiculare species complex</taxon>
    </lineage>
</organism>
<dbReference type="PROSITE" id="PS00463">
    <property type="entry name" value="ZN2_CY6_FUNGAL_1"/>
    <property type="match status" value="1"/>
</dbReference>
<dbReference type="OrthoDB" id="2943660at2759"/>